<name>A0ABQ7DXB8_BRACR</name>
<comment type="caution">
    <text evidence="2">The sequence shown here is derived from an EMBL/GenBank/DDBJ whole genome shotgun (WGS) entry which is preliminary data.</text>
</comment>
<gene>
    <name evidence="2" type="ORF">DY000_02030336</name>
</gene>
<feature type="compositionally biased region" description="Pro residues" evidence="1">
    <location>
        <begin position="343"/>
        <end position="355"/>
    </location>
</feature>
<organism evidence="2 3">
    <name type="scientific">Brassica cretica</name>
    <name type="common">Mustard</name>
    <dbReference type="NCBI Taxonomy" id="69181"/>
    <lineage>
        <taxon>Eukaryota</taxon>
        <taxon>Viridiplantae</taxon>
        <taxon>Streptophyta</taxon>
        <taxon>Embryophyta</taxon>
        <taxon>Tracheophyta</taxon>
        <taxon>Spermatophyta</taxon>
        <taxon>Magnoliopsida</taxon>
        <taxon>eudicotyledons</taxon>
        <taxon>Gunneridae</taxon>
        <taxon>Pentapetalae</taxon>
        <taxon>rosids</taxon>
        <taxon>malvids</taxon>
        <taxon>Brassicales</taxon>
        <taxon>Brassicaceae</taxon>
        <taxon>Brassiceae</taxon>
        <taxon>Brassica</taxon>
    </lineage>
</organism>
<feature type="compositionally biased region" description="Pro residues" evidence="1">
    <location>
        <begin position="30"/>
        <end position="41"/>
    </location>
</feature>
<accession>A0ABQ7DXB8</accession>
<reference evidence="2 3" key="1">
    <citation type="journal article" date="2020" name="BMC Genomics">
        <title>Intraspecific diversification of the crop wild relative Brassica cretica Lam. using demographic model selection.</title>
        <authorList>
            <person name="Kioukis A."/>
            <person name="Michalopoulou V.A."/>
            <person name="Briers L."/>
            <person name="Pirintsos S."/>
            <person name="Studholme D.J."/>
            <person name="Pavlidis P."/>
            <person name="Sarris P.F."/>
        </authorList>
    </citation>
    <scope>NUCLEOTIDE SEQUENCE [LARGE SCALE GENOMIC DNA]</scope>
    <source>
        <strain evidence="3">cv. PFS-1207/04</strain>
    </source>
</reference>
<feature type="compositionally biased region" description="Low complexity" evidence="1">
    <location>
        <begin position="48"/>
        <end position="64"/>
    </location>
</feature>
<dbReference type="Proteomes" id="UP000266723">
    <property type="component" value="Unassembled WGS sequence"/>
</dbReference>
<dbReference type="EMBL" id="QGKV02000649">
    <property type="protein sequence ID" value="KAF3582055.1"/>
    <property type="molecule type" value="Genomic_DNA"/>
</dbReference>
<evidence type="ECO:0000313" key="3">
    <source>
        <dbReference type="Proteomes" id="UP000266723"/>
    </source>
</evidence>
<sequence>MSSPENHWLSPGRLASVLNPSSSTSGELLPKPPDPPDPSLPPSVTDFPHLLHPPSSSTSPKFTTVTATVNPNTALQFSSEILQEPSTTSSSTDPHLVSDVTMSDSVEVPSSSAEDVTTNSNTEPILITIPPKNSSPILTNKAYAPSPSSTKPLASKPDPNLLSSNRNPIPIRSSSNPIPKRSYPNLSSKSSTPKPPLTKSSNPPPSYASKVKLPSDRSLSRLAPTSISPAGKPRVLIPDVVFDRDPIHLNGYSPHVSMDVAVVEKSPIPSDAAPDVVNLAPSVDVADELPPPTEPLKADEPNPLPVVTAESQEIPECTIDAFEFPLVTSPPSSPIRSSVFPFTPDPLSPQSPQLP</sequence>
<keyword evidence="3" id="KW-1185">Reference proteome</keyword>
<feature type="compositionally biased region" description="Polar residues" evidence="1">
    <location>
        <begin position="100"/>
        <end position="123"/>
    </location>
</feature>
<feature type="compositionally biased region" description="Low complexity" evidence="1">
    <location>
        <begin position="163"/>
        <end position="201"/>
    </location>
</feature>
<feature type="region of interest" description="Disordered" evidence="1">
    <location>
        <begin position="1"/>
        <end position="64"/>
    </location>
</feature>
<evidence type="ECO:0000313" key="2">
    <source>
        <dbReference type="EMBL" id="KAF3582055.1"/>
    </source>
</evidence>
<feature type="region of interest" description="Disordered" evidence="1">
    <location>
        <begin position="330"/>
        <end position="355"/>
    </location>
</feature>
<feature type="region of interest" description="Disordered" evidence="1">
    <location>
        <begin position="76"/>
        <end position="231"/>
    </location>
</feature>
<proteinExistence type="predicted"/>
<evidence type="ECO:0000256" key="1">
    <source>
        <dbReference type="SAM" id="MobiDB-lite"/>
    </source>
</evidence>
<feature type="compositionally biased region" description="Polar residues" evidence="1">
    <location>
        <begin position="76"/>
        <end position="93"/>
    </location>
</feature>
<protein>
    <submittedName>
        <fullName evidence="2">Uncharacterized protein</fullName>
    </submittedName>
</protein>